<evidence type="ECO:0000256" key="3">
    <source>
        <dbReference type="ARBA" id="ARBA00022692"/>
    </source>
</evidence>
<dbReference type="Pfam" id="PF01529">
    <property type="entry name" value="DHHC"/>
    <property type="match status" value="1"/>
</dbReference>
<accession>A0A4E0RDR8</accession>
<evidence type="ECO:0000256" key="1">
    <source>
        <dbReference type="ARBA" id="ARBA00004127"/>
    </source>
</evidence>
<feature type="domain" description="Palmitoyltransferase DHHC" evidence="11">
    <location>
        <begin position="159"/>
        <end position="291"/>
    </location>
</feature>
<dbReference type="GO" id="GO:0006612">
    <property type="term" value="P:protein targeting to membrane"/>
    <property type="evidence" value="ECO:0007669"/>
    <property type="project" value="TreeGrafter"/>
</dbReference>
<dbReference type="InterPro" id="IPR001594">
    <property type="entry name" value="Palmitoyltrfase_DHHC"/>
</dbReference>
<evidence type="ECO:0000256" key="6">
    <source>
        <dbReference type="ARBA" id="ARBA00023139"/>
    </source>
</evidence>
<keyword evidence="6" id="KW-0564">Palmitate</keyword>
<keyword evidence="2 10" id="KW-0808">Transferase</keyword>
<keyword evidence="7" id="KW-0449">Lipoprotein</keyword>
<dbReference type="GO" id="GO:0019706">
    <property type="term" value="F:protein-cysteine S-palmitoyltransferase activity"/>
    <property type="evidence" value="ECO:0007669"/>
    <property type="project" value="UniProtKB-EC"/>
</dbReference>
<dbReference type="InterPro" id="IPR039859">
    <property type="entry name" value="PFA4/ZDH16/20/ERF2-like"/>
</dbReference>
<gene>
    <name evidence="12" type="ORF">D915_004871</name>
</gene>
<evidence type="ECO:0000313" key="13">
    <source>
        <dbReference type="Proteomes" id="UP000230066"/>
    </source>
</evidence>
<comment type="subcellular location">
    <subcellularLocation>
        <location evidence="1">Endomembrane system</location>
        <topology evidence="1">Multi-pass membrane protein</topology>
    </subcellularLocation>
</comment>
<evidence type="ECO:0000256" key="10">
    <source>
        <dbReference type="RuleBase" id="RU079119"/>
    </source>
</evidence>
<comment type="domain">
    <text evidence="10">The DHHC domain is required for palmitoyltransferase activity.</text>
</comment>
<keyword evidence="8 10" id="KW-0012">Acyltransferase</keyword>
<keyword evidence="4 10" id="KW-1133">Transmembrane helix</keyword>
<evidence type="ECO:0000256" key="8">
    <source>
        <dbReference type="ARBA" id="ARBA00023315"/>
    </source>
</evidence>
<feature type="transmembrane region" description="Helical" evidence="10">
    <location>
        <begin position="251"/>
        <end position="275"/>
    </location>
</feature>
<feature type="transmembrane region" description="Helical" evidence="10">
    <location>
        <begin position="48"/>
        <end position="66"/>
    </location>
</feature>
<dbReference type="PANTHER" id="PTHR22883:SF43">
    <property type="entry name" value="PALMITOYLTRANSFERASE APP"/>
    <property type="match status" value="1"/>
</dbReference>
<reference evidence="12" key="1">
    <citation type="submission" date="2019-03" db="EMBL/GenBank/DDBJ databases">
        <title>Improved annotation for the trematode Fasciola hepatica.</title>
        <authorList>
            <person name="Choi Y.-J."/>
            <person name="Martin J."/>
            <person name="Mitreva M."/>
        </authorList>
    </citation>
    <scope>NUCLEOTIDE SEQUENCE [LARGE SCALE GENOMIC DNA]</scope>
</reference>
<evidence type="ECO:0000256" key="2">
    <source>
        <dbReference type="ARBA" id="ARBA00022679"/>
    </source>
</evidence>
<dbReference type="EMBL" id="JXXN02001598">
    <property type="protein sequence ID" value="THD24444.1"/>
    <property type="molecule type" value="Genomic_DNA"/>
</dbReference>
<dbReference type="GO" id="GO:0005783">
    <property type="term" value="C:endoplasmic reticulum"/>
    <property type="evidence" value="ECO:0007669"/>
    <property type="project" value="TreeGrafter"/>
</dbReference>
<feature type="transmembrane region" description="Helical" evidence="10">
    <location>
        <begin position="78"/>
        <end position="99"/>
    </location>
</feature>
<evidence type="ECO:0000259" key="11">
    <source>
        <dbReference type="Pfam" id="PF01529"/>
    </source>
</evidence>
<dbReference type="PROSITE" id="PS50216">
    <property type="entry name" value="DHHC"/>
    <property type="match status" value="1"/>
</dbReference>
<comment type="catalytic activity">
    <reaction evidence="9 10">
        <text>L-cysteinyl-[protein] + hexadecanoyl-CoA = S-hexadecanoyl-L-cysteinyl-[protein] + CoA</text>
        <dbReference type="Rhea" id="RHEA:36683"/>
        <dbReference type="Rhea" id="RHEA-COMP:10131"/>
        <dbReference type="Rhea" id="RHEA-COMP:11032"/>
        <dbReference type="ChEBI" id="CHEBI:29950"/>
        <dbReference type="ChEBI" id="CHEBI:57287"/>
        <dbReference type="ChEBI" id="CHEBI:57379"/>
        <dbReference type="ChEBI" id="CHEBI:74151"/>
        <dbReference type="EC" id="2.3.1.225"/>
    </reaction>
</comment>
<evidence type="ECO:0000256" key="4">
    <source>
        <dbReference type="ARBA" id="ARBA00022989"/>
    </source>
</evidence>
<keyword evidence="3 10" id="KW-0812">Transmembrane</keyword>
<dbReference type="AlphaFoldDB" id="A0A4E0RDR8"/>
<feature type="transmembrane region" description="Helical" evidence="10">
    <location>
        <begin position="205"/>
        <end position="231"/>
    </location>
</feature>
<evidence type="ECO:0000256" key="9">
    <source>
        <dbReference type="ARBA" id="ARBA00048048"/>
    </source>
</evidence>
<keyword evidence="13" id="KW-1185">Reference proteome</keyword>
<keyword evidence="5 10" id="KW-0472">Membrane</keyword>
<evidence type="ECO:0000256" key="5">
    <source>
        <dbReference type="ARBA" id="ARBA00023136"/>
    </source>
</evidence>
<dbReference type="GO" id="GO:0005794">
    <property type="term" value="C:Golgi apparatus"/>
    <property type="evidence" value="ECO:0007669"/>
    <property type="project" value="TreeGrafter"/>
</dbReference>
<evidence type="ECO:0000256" key="7">
    <source>
        <dbReference type="ARBA" id="ARBA00023288"/>
    </source>
</evidence>
<dbReference type="EC" id="2.3.1.225" evidence="10"/>
<comment type="caution">
    <text evidence="12">The sequence shown here is derived from an EMBL/GenBank/DDBJ whole genome shotgun (WGS) entry which is preliminary data.</text>
</comment>
<protein>
    <recommendedName>
        <fullName evidence="10">Palmitoyltransferase</fullName>
        <ecNumber evidence="10">2.3.1.225</ecNumber>
    </recommendedName>
</protein>
<dbReference type="Proteomes" id="UP000230066">
    <property type="component" value="Unassembled WGS sequence"/>
</dbReference>
<proteinExistence type="inferred from homology"/>
<comment type="similarity">
    <text evidence="10">Belongs to the DHHC palmitoyltransferase family.</text>
</comment>
<organism evidence="12 13">
    <name type="scientific">Fasciola hepatica</name>
    <name type="common">Liver fluke</name>
    <dbReference type="NCBI Taxonomy" id="6192"/>
    <lineage>
        <taxon>Eukaryota</taxon>
        <taxon>Metazoa</taxon>
        <taxon>Spiralia</taxon>
        <taxon>Lophotrochozoa</taxon>
        <taxon>Platyhelminthes</taxon>
        <taxon>Trematoda</taxon>
        <taxon>Digenea</taxon>
        <taxon>Plagiorchiida</taxon>
        <taxon>Echinostomata</taxon>
        <taxon>Echinostomatoidea</taxon>
        <taxon>Fasciolidae</taxon>
        <taxon>Fasciola</taxon>
    </lineage>
</organism>
<evidence type="ECO:0000313" key="12">
    <source>
        <dbReference type="EMBL" id="THD24444.1"/>
    </source>
</evidence>
<name>A0A4E0RDR8_FASHE</name>
<sequence>MYTTPEATSTTIFDPHDTSRSVKYYRIHPGKNRFCCGGHGVHSREMGVFYLTLFLLVGVTVLFMVFEARLLTPILTPAVPFFAVVLFLYVLLAFLRAAFTDPGILPRATKPEADWVKISIATGGILVDGLGNDSQQPVVRPYPIGAHTRQILIRDHVVKLNFCHTCRFFRPPRASHCSTCDNCVERFDHHCPWVGNCVGRRNYRYFILFIYSLSVYAVYVFVFAVINLVLLYKTHNDILVMIKTSPGSYPFPFSFTFFILISFFTLWTVLGLSVYHTSLACRDFSTHEDIRNFPRALRQAGHKNPFARKNRCLNFLYTLCGPSMPSVLRGWRLVDESHWPVGAVGCGTDPSSFNEPFIRMGPTDYHSSASVLTSPNHVAPELSTTVNKTNMNNINSSNTVVPVPLPIHPDQADSPAQLIANHSVPSDNATDLITII</sequence>
<dbReference type="PANTHER" id="PTHR22883">
    <property type="entry name" value="ZINC FINGER DHHC DOMAIN CONTAINING PROTEIN"/>
    <property type="match status" value="1"/>
</dbReference>